<dbReference type="GO" id="GO:0000166">
    <property type="term" value="F:nucleotide binding"/>
    <property type="evidence" value="ECO:0007669"/>
    <property type="project" value="UniProtKB-KW"/>
</dbReference>
<keyword evidence="3" id="KW-0808">Transferase</keyword>
<dbReference type="InterPro" id="IPR004443">
    <property type="entry name" value="YjeF_N_dom"/>
</dbReference>
<feature type="binding site" evidence="1">
    <location>
        <position position="191"/>
    </location>
    <ligand>
        <name>(6S)-NADPHX</name>
        <dbReference type="ChEBI" id="CHEBI:64076"/>
    </ligand>
</feature>
<dbReference type="EMBL" id="JACHGY010000001">
    <property type="protein sequence ID" value="MBB6430848.1"/>
    <property type="molecule type" value="Genomic_DNA"/>
</dbReference>
<evidence type="ECO:0000313" key="4">
    <source>
        <dbReference type="Proteomes" id="UP000541810"/>
    </source>
</evidence>
<sequence>MYDNDSPIRLTRQQSRAVDRYAIEELGIPGVVLMENAGINAAGAVFDLLRDAFEFEVDEENARIAIVCGGGNNGGDGYVVARQLKCWGMSPVVYAVKPVGELTGDAKVMADAWVSVGGSVVEASEEAAVERVSGEWQVAHVVVDALLGTGYGVEKGGLRGATAAAVRAMAGLVEEDSDGGAEFRGRIVSLDVPSGMDADTGEVAGGTGGGASGGAVRADQTITFVAEKVGFGVAGAEKWLGRVVTADIGLPWDVVEAALAGLEGGPGGGA</sequence>
<feature type="binding site" evidence="1">
    <location>
        <begin position="72"/>
        <end position="76"/>
    </location>
    <ligand>
        <name>(6S)-NADPHX</name>
        <dbReference type="ChEBI" id="CHEBI:64076"/>
    </ligand>
</feature>
<dbReference type="Gene3D" id="3.40.50.10260">
    <property type="entry name" value="YjeF N-terminal domain"/>
    <property type="match status" value="1"/>
</dbReference>
<keyword evidence="1" id="KW-0521">NADP</keyword>
<dbReference type="PROSITE" id="PS51385">
    <property type="entry name" value="YJEF_N"/>
    <property type="match status" value="1"/>
</dbReference>
<dbReference type="SUPFAM" id="SSF64153">
    <property type="entry name" value="YjeF N-terminal domain-like"/>
    <property type="match status" value="1"/>
</dbReference>
<proteinExistence type="inferred from homology"/>
<organism evidence="3 4">
    <name type="scientific">Algisphaera agarilytica</name>
    <dbReference type="NCBI Taxonomy" id="1385975"/>
    <lineage>
        <taxon>Bacteria</taxon>
        <taxon>Pseudomonadati</taxon>
        <taxon>Planctomycetota</taxon>
        <taxon>Phycisphaerae</taxon>
        <taxon>Phycisphaerales</taxon>
        <taxon>Phycisphaeraceae</taxon>
        <taxon>Algisphaera</taxon>
    </lineage>
</organism>
<keyword evidence="1" id="KW-0413">Isomerase</keyword>
<comment type="caution">
    <text evidence="3">The sequence shown here is derived from an EMBL/GenBank/DDBJ whole genome shotgun (WGS) entry which is preliminary data.</text>
</comment>
<keyword evidence="1" id="KW-0630">Potassium</keyword>
<accession>A0A7X0LMB3</accession>
<keyword evidence="1" id="KW-0547">Nucleotide-binding</keyword>
<comment type="cofactor">
    <cofactor evidence="1">
        <name>K(+)</name>
        <dbReference type="ChEBI" id="CHEBI:29103"/>
    </cofactor>
    <text evidence="1">Binds 1 potassium ion per subunit.</text>
</comment>
<feature type="domain" description="YjeF N-terminal" evidence="2">
    <location>
        <begin position="15"/>
        <end position="256"/>
    </location>
</feature>
<comment type="catalytic activity">
    <reaction evidence="1">
        <text>(6R)-NADPHX = (6S)-NADPHX</text>
        <dbReference type="Rhea" id="RHEA:32227"/>
        <dbReference type="ChEBI" id="CHEBI:64076"/>
        <dbReference type="ChEBI" id="CHEBI:64077"/>
        <dbReference type="EC" id="5.1.99.6"/>
    </reaction>
</comment>
<gene>
    <name evidence="1" type="primary">nnrE</name>
    <name evidence="3" type="ORF">HNQ40_002654</name>
</gene>
<evidence type="ECO:0000313" key="3">
    <source>
        <dbReference type="EMBL" id="MBB6430848.1"/>
    </source>
</evidence>
<keyword evidence="1" id="KW-0520">NAD</keyword>
<keyword evidence="1" id="KW-0479">Metal-binding</keyword>
<dbReference type="EC" id="5.1.99.6" evidence="1"/>
<dbReference type="GO" id="GO:0046872">
    <property type="term" value="F:metal ion binding"/>
    <property type="evidence" value="ECO:0007669"/>
    <property type="project" value="UniProtKB-KW"/>
</dbReference>
<evidence type="ECO:0000259" key="2">
    <source>
        <dbReference type="PROSITE" id="PS51385"/>
    </source>
</evidence>
<dbReference type="NCBIfam" id="TIGR00197">
    <property type="entry name" value="yjeF_nterm"/>
    <property type="match status" value="1"/>
</dbReference>
<name>A0A7X0LMB3_9BACT</name>
<dbReference type="GO" id="GO:0016301">
    <property type="term" value="F:kinase activity"/>
    <property type="evidence" value="ECO:0007669"/>
    <property type="project" value="UniProtKB-KW"/>
</dbReference>
<dbReference type="GO" id="GO:0052856">
    <property type="term" value="F:NAD(P)HX epimerase activity"/>
    <property type="evidence" value="ECO:0007669"/>
    <property type="project" value="UniProtKB-UniRule"/>
</dbReference>
<dbReference type="AlphaFoldDB" id="A0A7X0LMB3"/>
<reference evidence="3 4" key="1">
    <citation type="submission" date="2020-08" db="EMBL/GenBank/DDBJ databases">
        <title>Genomic Encyclopedia of Type Strains, Phase IV (KMG-IV): sequencing the most valuable type-strain genomes for metagenomic binning, comparative biology and taxonomic classification.</title>
        <authorList>
            <person name="Goeker M."/>
        </authorList>
    </citation>
    <scope>NUCLEOTIDE SEQUENCE [LARGE SCALE GENOMIC DNA]</scope>
    <source>
        <strain evidence="3 4">DSM 103725</strain>
    </source>
</reference>
<comment type="caution">
    <text evidence="1">Lacks conserved residue(s) required for the propagation of feature annotation.</text>
</comment>
<comment type="similarity">
    <text evidence="1">Belongs to the NnrE/AIBP family.</text>
</comment>
<dbReference type="Proteomes" id="UP000541810">
    <property type="component" value="Unassembled WGS sequence"/>
</dbReference>
<keyword evidence="3" id="KW-0418">Kinase</keyword>
<comment type="function">
    <text evidence="1">Catalyzes the epimerization of the S- and R-forms of NAD(P)HX, a damaged form of NAD(P)H that is a result of enzymatic or heat-dependent hydration. This is a prerequisite for the S-specific NAD(P)H-hydrate dehydratase to allow the repair of both epimers of NAD(P)HX.</text>
</comment>
<evidence type="ECO:0000256" key="1">
    <source>
        <dbReference type="HAMAP-Rule" id="MF_01966"/>
    </source>
</evidence>
<protein>
    <recommendedName>
        <fullName evidence="1">NAD(P)H-hydrate epimerase</fullName>
        <ecNumber evidence="1">5.1.99.6</ecNumber>
    </recommendedName>
    <alternativeName>
        <fullName evidence="1">NAD(P)HX epimerase</fullName>
    </alternativeName>
</protein>
<comment type="catalytic activity">
    <reaction evidence="1">
        <text>(6R)-NADHX = (6S)-NADHX</text>
        <dbReference type="Rhea" id="RHEA:32215"/>
        <dbReference type="ChEBI" id="CHEBI:64074"/>
        <dbReference type="ChEBI" id="CHEBI:64075"/>
        <dbReference type="EC" id="5.1.99.6"/>
    </reaction>
</comment>
<feature type="binding site" evidence="1">
    <location>
        <position position="144"/>
    </location>
    <ligand>
        <name>K(+)</name>
        <dbReference type="ChEBI" id="CHEBI:29103"/>
    </ligand>
</feature>
<keyword evidence="4" id="KW-1185">Reference proteome</keyword>
<dbReference type="InterPro" id="IPR036652">
    <property type="entry name" value="YjeF_N_dom_sf"/>
</dbReference>
<dbReference type="HAMAP" id="MF_01966">
    <property type="entry name" value="NADHX_epimerase"/>
    <property type="match status" value="1"/>
</dbReference>
<dbReference type="Pfam" id="PF03853">
    <property type="entry name" value="YjeF_N"/>
    <property type="match status" value="1"/>
</dbReference>
<feature type="binding site" evidence="1">
    <location>
        <position position="194"/>
    </location>
    <ligand>
        <name>K(+)</name>
        <dbReference type="ChEBI" id="CHEBI:29103"/>
    </ligand>
</feature>
<feature type="binding site" evidence="1">
    <location>
        <position position="73"/>
    </location>
    <ligand>
        <name>K(+)</name>
        <dbReference type="ChEBI" id="CHEBI:29103"/>
    </ligand>
</feature>